<evidence type="ECO:0000313" key="2">
    <source>
        <dbReference type="Proteomes" id="UP000319353"/>
    </source>
</evidence>
<gene>
    <name evidence="1" type="ORF">E6H01_06085</name>
</gene>
<reference evidence="1 2" key="1">
    <citation type="journal article" date="2019" name="Nat. Microbiol.">
        <title>Mediterranean grassland soil C-N compound turnover is dependent on rainfall and depth, and is mediated by genomically divergent microorganisms.</title>
        <authorList>
            <person name="Diamond S."/>
            <person name="Andeer P.F."/>
            <person name="Li Z."/>
            <person name="Crits-Christoph A."/>
            <person name="Burstein D."/>
            <person name="Anantharaman K."/>
            <person name="Lane K.R."/>
            <person name="Thomas B.C."/>
            <person name="Pan C."/>
            <person name="Northen T.R."/>
            <person name="Banfield J.F."/>
        </authorList>
    </citation>
    <scope>NUCLEOTIDE SEQUENCE [LARGE SCALE GENOMIC DNA]</scope>
    <source>
        <strain evidence="1">NP_4</strain>
    </source>
</reference>
<dbReference type="InterPro" id="IPR014845">
    <property type="entry name" value="GYD/TTHA1554"/>
</dbReference>
<dbReference type="Proteomes" id="UP000319353">
    <property type="component" value="Unassembled WGS sequence"/>
</dbReference>
<comment type="caution">
    <text evidence="1">The sequence shown here is derived from an EMBL/GenBank/DDBJ whole genome shotgun (WGS) entry which is preliminary data.</text>
</comment>
<protein>
    <submittedName>
        <fullName evidence="1">GYD domain-containing protein</fullName>
    </submittedName>
</protein>
<evidence type="ECO:0000313" key="1">
    <source>
        <dbReference type="EMBL" id="TMJ02987.1"/>
    </source>
</evidence>
<dbReference type="AlphaFoldDB" id="A0A537L5F1"/>
<name>A0A537L5F1_9BACT</name>
<sequence>MPKYFFQGSYSVEGIRGLQKDGGSKRRAAAQQAAQSVGGKLDDFYFALGTDDVVGIIDLPDNASAAAVSLVINAAGAFKFKTTVLLTPEEMDQATKKSVTYTPPGR</sequence>
<organism evidence="1 2">
    <name type="scientific">Candidatus Segetimicrobium genomatis</name>
    <dbReference type="NCBI Taxonomy" id="2569760"/>
    <lineage>
        <taxon>Bacteria</taxon>
        <taxon>Bacillati</taxon>
        <taxon>Candidatus Sysuimicrobiota</taxon>
        <taxon>Candidatus Sysuimicrobiia</taxon>
        <taxon>Candidatus Sysuimicrobiales</taxon>
        <taxon>Candidatus Segetimicrobiaceae</taxon>
        <taxon>Candidatus Segetimicrobium</taxon>
    </lineage>
</organism>
<dbReference type="Pfam" id="PF08734">
    <property type="entry name" value="GYD"/>
    <property type="match status" value="1"/>
</dbReference>
<dbReference type="EMBL" id="VBAL01000066">
    <property type="protein sequence ID" value="TMJ02987.1"/>
    <property type="molecule type" value="Genomic_DNA"/>
</dbReference>
<accession>A0A537L5F1</accession>
<proteinExistence type="predicted"/>